<evidence type="ECO:0000313" key="5">
    <source>
        <dbReference type="Proteomes" id="UP001177003"/>
    </source>
</evidence>
<proteinExistence type="predicted"/>
<dbReference type="CDD" id="cd00038">
    <property type="entry name" value="CAP_ED"/>
    <property type="match status" value="1"/>
</dbReference>
<dbReference type="PANTHER" id="PTHR45651:SF71">
    <property type="entry name" value="POTASSIUM CHANNEL, VOLTAGE-DEPENDENT, EAG_ELK_ERG, RMLC-LIKE JELLY ROLL"/>
    <property type="match status" value="1"/>
</dbReference>
<keyword evidence="1" id="KW-1071">Ligand-gated ion channel</keyword>
<evidence type="ECO:0000256" key="1">
    <source>
        <dbReference type="ARBA" id="ARBA00023286"/>
    </source>
</evidence>
<accession>A0AA35YQ80</accession>
<feature type="domain" description="Cyclic nucleotide-binding" evidence="3">
    <location>
        <begin position="1"/>
        <end position="85"/>
    </location>
</feature>
<dbReference type="GO" id="GO:0016020">
    <property type="term" value="C:membrane"/>
    <property type="evidence" value="ECO:0007669"/>
    <property type="project" value="UniProtKB-SubCell"/>
</dbReference>
<dbReference type="SUPFAM" id="SSF51206">
    <property type="entry name" value="cAMP-binding domain-like"/>
    <property type="match status" value="1"/>
</dbReference>
<protein>
    <recommendedName>
        <fullName evidence="3">Cyclic nucleotide-binding domain-containing protein</fullName>
    </recommendedName>
</protein>
<sequence length="183" mass="21177">MFEIMDERLLDVMCDCSKPVLYTENSCIVREGDPVDDILFVMHGELLTMTTNGGRSGFFNSSYLKAGDFCGDELLMWALDPNLSSTLLISTRTAKPLTDVEGFALKVEHLRFVASQFRRLHSRHFQHTFRWHGVDTVEGSKRWRCGRKKNDCWKHWQKVVKPPPQVLEPPFMRLGLPPIFYIV</sequence>
<keyword evidence="1" id="KW-0406">Ion transport</keyword>
<dbReference type="PROSITE" id="PS50042">
    <property type="entry name" value="CNMP_BINDING_3"/>
    <property type="match status" value="1"/>
</dbReference>
<keyword evidence="2" id="KW-0407">Ion channel</keyword>
<reference evidence="4" key="1">
    <citation type="submission" date="2023-04" db="EMBL/GenBank/DDBJ databases">
        <authorList>
            <person name="Vijverberg K."/>
            <person name="Xiong W."/>
            <person name="Schranz E."/>
        </authorList>
    </citation>
    <scope>NUCLEOTIDE SEQUENCE</scope>
</reference>
<dbReference type="Proteomes" id="UP001177003">
    <property type="component" value="Chromosome 3"/>
</dbReference>
<dbReference type="AlphaFoldDB" id="A0AA35YQ80"/>
<dbReference type="InterPro" id="IPR018490">
    <property type="entry name" value="cNMP-bd_dom_sf"/>
</dbReference>
<gene>
    <name evidence="4" type="ORF">LSALG_LOCUS17995</name>
</gene>
<keyword evidence="1" id="KW-0813">Transport</keyword>
<keyword evidence="5" id="KW-1185">Reference proteome</keyword>
<dbReference type="SMART" id="SM00100">
    <property type="entry name" value="cNMP"/>
    <property type="match status" value="1"/>
</dbReference>
<organism evidence="4 5">
    <name type="scientific">Lactuca saligna</name>
    <name type="common">Willowleaf lettuce</name>
    <dbReference type="NCBI Taxonomy" id="75948"/>
    <lineage>
        <taxon>Eukaryota</taxon>
        <taxon>Viridiplantae</taxon>
        <taxon>Streptophyta</taxon>
        <taxon>Embryophyta</taxon>
        <taxon>Tracheophyta</taxon>
        <taxon>Spermatophyta</taxon>
        <taxon>Magnoliopsida</taxon>
        <taxon>eudicotyledons</taxon>
        <taxon>Gunneridae</taxon>
        <taxon>Pentapetalae</taxon>
        <taxon>asterids</taxon>
        <taxon>campanulids</taxon>
        <taxon>Asterales</taxon>
        <taxon>Asteraceae</taxon>
        <taxon>Cichorioideae</taxon>
        <taxon>Cichorieae</taxon>
        <taxon>Lactucinae</taxon>
        <taxon>Lactuca</taxon>
    </lineage>
</organism>
<evidence type="ECO:0000259" key="3">
    <source>
        <dbReference type="PROSITE" id="PS50042"/>
    </source>
</evidence>
<dbReference type="PANTHER" id="PTHR45651">
    <property type="entry name" value="CYCLIC NUCLEOTIDE-GATED ION CHANNEL 15-RELATED-RELATED"/>
    <property type="match status" value="1"/>
</dbReference>
<dbReference type="Gene3D" id="2.60.120.10">
    <property type="entry name" value="Jelly Rolls"/>
    <property type="match status" value="1"/>
</dbReference>
<name>A0AA35YQ80_LACSI</name>
<dbReference type="EMBL" id="OX465079">
    <property type="protein sequence ID" value="CAI9278101.1"/>
    <property type="molecule type" value="Genomic_DNA"/>
</dbReference>
<dbReference type="InterPro" id="IPR000595">
    <property type="entry name" value="cNMP-bd_dom"/>
</dbReference>
<evidence type="ECO:0000256" key="2">
    <source>
        <dbReference type="ARBA" id="ARBA00023303"/>
    </source>
</evidence>
<dbReference type="GO" id="GO:0034220">
    <property type="term" value="P:monoatomic ion transmembrane transport"/>
    <property type="evidence" value="ECO:0007669"/>
    <property type="project" value="UniProtKB-KW"/>
</dbReference>
<evidence type="ECO:0000313" key="4">
    <source>
        <dbReference type="EMBL" id="CAI9278101.1"/>
    </source>
</evidence>
<dbReference type="InterPro" id="IPR014710">
    <property type="entry name" value="RmlC-like_jellyroll"/>
</dbReference>